<sequence>MGAVKHLRRRRHRKEVAKPHEVFEPASFRQMLRYAKRRDYFLLALGIATSIITGLLVPVTCVIMRGVYIVLLSTETQIETLKGDPVLEESIDYFVAVVMQACGFMAINGTAMLIFGYISMYSFYILCERQIHRIRKAFFKSVLSQDMEWFDAHESGTITQKLTVDIERIRNGMSDKLGIVILAFSTLFFGCAYALYLDWRLALVLISLSPLMLFSIFLSSYVVTTVSQSENVHYNRANAIAEEVIAGIRTVLAFNGQAWETQRYRHHLDKGEKTGTNRAIVTGLFSGLYMTVLFTCIGMAFWYGVNRSVNGHMEPNLVFTIFWSIILGAFKMGQALPNFSVIATAKVAAGEIFGYIDRKPRMTARVDGVPPHTIKGDITFKDVKFTYPTRRETPILHGLSFNIRHGDHIAFVGHSGSGKSTIFQLLLRFYEHDSGDILIDEHKIQDLPANWLRRMIGVVSQNPIIFSGTVEQNIRIGNPAATTSMILEACNVANAHCFIKELPLGYETIIGEGGIGLSGGQKQRIAIARALVRNPKILLLDEATSALDNESEALVKSALIKASAGRTTITIAHRLSTVENANKIFVFDKGEIVESGDHEELLATNGHYHQLVTAQQIQDEVQDDDSIESSGSSDDETDASEDRKRHRFSARLSRSIANVHEAVDDVENMDIEEAMKEEGANQASLVQILRFCRPELPYIIAGTIFSVIRGFQWPMFTVLLGQLFKALSLDSSEDALRHGFIIGITFVIVGVIGGVMTLAAGWIMGKAGERMAKRLRIAVYSNILRQDGTYFDQPQHTVGKLTTRLATDAHNVQAAVDQRFSEVIQGAMSLLLGVLFALYTDILVAVVCLASAVVLAVIQIVIISYLKKRGAKDAQYAEVASHVASEAINGVKTVQMMCHQESVYNKFSAASHIPHKRALTRGLFQSFNFALSIAFTDYNFAVAYSTGALLVKAGWATPYTVFQVIEALHMAATLIVAASNFFPEYIKARISAGIMFQMLSDQPSIDSTSDGGLKKYIKGEVSFDTVRFAYPNGHRRLAVHNLSFKAEPGQTVALVGASGCGKSTSIQLLERFYDPSAGSIKIDDIDIREHNLQSIRNAMAIVSQEPVLFNVTIKENIAYARPQATMDEIVAAAEFAHIHSFIQALPQKYDTVIGGHEAQLSGGQKQRIAVARAILRNPKILLLDEATSALDTESEMMLQGALNRARIGRTCIIVAHRLSTIQQADKIIVMRDGTVVESGTHVQLLARNGTYAKLISKQ</sequence>
<evidence type="ECO:0000256" key="7">
    <source>
        <dbReference type="ARBA" id="ARBA00022741"/>
    </source>
</evidence>
<feature type="transmembrane region" description="Helical" evidence="15">
    <location>
        <begin position="922"/>
        <end position="941"/>
    </location>
</feature>
<feature type="transmembrane region" description="Helical" evidence="15">
    <location>
        <begin position="820"/>
        <end position="838"/>
    </location>
</feature>
<dbReference type="SMART" id="SM00382">
    <property type="entry name" value="AAA"/>
    <property type="match status" value="2"/>
</dbReference>
<dbReference type="Pfam" id="PF00005">
    <property type="entry name" value="ABC_tran"/>
    <property type="match status" value="2"/>
</dbReference>
<keyword evidence="10 15" id="KW-1133">Transmembrane helix</keyword>
<feature type="transmembrane region" description="Helical" evidence="15">
    <location>
        <begin position="317"/>
        <end position="336"/>
    </location>
</feature>
<feature type="domain" description="ABC transmembrane type-1" evidence="17">
    <location>
        <begin position="44"/>
        <end position="344"/>
    </location>
</feature>
<keyword evidence="9" id="KW-1278">Translocase</keyword>
<dbReference type="InterPro" id="IPR017871">
    <property type="entry name" value="ABC_transporter-like_CS"/>
</dbReference>
<dbReference type="FunFam" id="3.40.50.300:FF:000916">
    <property type="entry name" value="ABC transporter B family member 9"/>
    <property type="match status" value="1"/>
</dbReference>
<feature type="domain" description="ABC transmembrane type-1" evidence="17">
    <location>
        <begin position="700"/>
        <end position="987"/>
    </location>
</feature>
<dbReference type="Gene3D" id="1.20.1560.10">
    <property type="entry name" value="ABC transporter type 1, transmembrane domain"/>
    <property type="match status" value="1"/>
</dbReference>
<dbReference type="CDD" id="cd18578">
    <property type="entry name" value="ABC_6TM_Pgp_ABCB1_D2_like"/>
    <property type="match status" value="1"/>
</dbReference>
<evidence type="ECO:0000256" key="2">
    <source>
        <dbReference type="ARBA" id="ARBA00007577"/>
    </source>
</evidence>
<keyword evidence="8" id="KW-0067">ATP-binding</keyword>
<dbReference type="WBParaSite" id="Pan_g9667.t1">
    <property type="protein sequence ID" value="Pan_g9667.t1"/>
    <property type="gene ID" value="Pan_g9667"/>
</dbReference>
<evidence type="ECO:0000256" key="8">
    <source>
        <dbReference type="ARBA" id="ARBA00022840"/>
    </source>
</evidence>
<evidence type="ECO:0000313" key="19">
    <source>
        <dbReference type="WBParaSite" id="Pan_g9667.t1"/>
    </source>
</evidence>
<name>A0A7E4WBD5_PANRE</name>
<feature type="transmembrane region" description="Helical" evidence="15">
    <location>
        <begin position="40"/>
        <end position="73"/>
    </location>
</feature>
<accession>A0A7E4WBD5</accession>
<keyword evidence="11 15" id="KW-0472">Membrane</keyword>
<keyword evidence="6" id="KW-0677">Repeat</keyword>
<evidence type="ECO:0000259" key="17">
    <source>
        <dbReference type="PROSITE" id="PS50929"/>
    </source>
</evidence>
<dbReference type="InterPro" id="IPR039421">
    <property type="entry name" value="Type_1_exporter"/>
</dbReference>
<evidence type="ECO:0000256" key="15">
    <source>
        <dbReference type="SAM" id="Phobius"/>
    </source>
</evidence>
<evidence type="ECO:0000256" key="5">
    <source>
        <dbReference type="ARBA" id="ARBA00022692"/>
    </source>
</evidence>
<dbReference type="InterPro" id="IPR027417">
    <property type="entry name" value="P-loop_NTPase"/>
</dbReference>
<feature type="compositionally biased region" description="Acidic residues" evidence="14">
    <location>
        <begin position="621"/>
        <end position="639"/>
    </location>
</feature>
<feature type="region of interest" description="Disordered" evidence="14">
    <location>
        <begin position="621"/>
        <end position="646"/>
    </location>
</feature>
<dbReference type="PROSITE" id="PS00211">
    <property type="entry name" value="ABC_TRANSPORTER_1"/>
    <property type="match status" value="2"/>
</dbReference>
<keyword evidence="18" id="KW-1185">Reference proteome</keyword>
<feature type="transmembrane region" description="Helical" evidence="15">
    <location>
        <begin position="740"/>
        <end position="764"/>
    </location>
</feature>
<feature type="domain" description="ABC transporter" evidence="16">
    <location>
        <begin position="378"/>
        <end position="614"/>
    </location>
</feature>
<evidence type="ECO:0000259" key="16">
    <source>
        <dbReference type="PROSITE" id="PS50893"/>
    </source>
</evidence>
<dbReference type="GO" id="GO:0005524">
    <property type="term" value="F:ATP binding"/>
    <property type="evidence" value="ECO:0007669"/>
    <property type="project" value="UniProtKB-KW"/>
</dbReference>
<comment type="similarity">
    <text evidence="2">Belongs to the ABC transporter superfamily. ABCB family. Multidrug resistance exporter (TC 3.A.1.201) subfamily.</text>
</comment>
<dbReference type="PANTHER" id="PTHR43394">
    <property type="entry name" value="ATP-DEPENDENT PERMEASE MDL1, MITOCHONDRIAL"/>
    <property type="match status" value="1"/>
</dbReference>
<dbReference type="InterPro" id="IPR003439">
    <property type="entry name" value="ABC_transporter-like_ATP-bd"/>
</dbReference>
<feature type="transmembrane region" description="Helical" evidence="15">
    <location>
        <begin position="698"/>
        <end position="720"/>
    </location>
</feature>
<dbReference type="CDD" id="cd03249">
    <property type="entry name" value="ABC_MTABC3_MDL1_MDL2"/>
    <property type="match status" value="1"/>
</dbReference>
<feature type="transmembrane region" description="Helical" evidence="15">
    <location>
        <begin position="177"/>
        <end position="196"/>
    </location>
</feature>
<dbReference type="Proteomes" id="UP000492821">
    <property type="component" value="Unassembled WGS sequence"/>
</dbReference>
<dbReference type="SUPFAM" id="SSF52540">
    <property type="entry name" value="P-loop containing nucleoside triphosphate hydrolases"/>
    <property type="match status" value="2"/>
</dbReference>
<feature type="transmembrane region" description="Helical" evidence="15">
    <location>
        <begin position="961"/>
        <end position="982"/>
    </location>
</feature>
<dbReference type="EC" id="7.6.2.2" evidence="3"/>
<comment type="catalytic activity">
    <reaction evidence="13">
        <text>ATP + H2O + xenobioticSide 1 = ADP + phosphate + xenobioticSide 2.</text>
        <dbReference type="EC" id="7.6.2.2"/>
    </reaction>
</comment>
<dbReference type="GO" id="GO:0015421">
    <property type="term" value="F:ABC-type oligopeptide transporter activity"/>
    <property type="evidence" value="ECO:0007669"/>
    <property type="project" value="TreeGrafter"/>
</dbReference>
<feature type="transmembrane region" description="Helical" evidence="15">
    <location>
        <begin position="844"/>
        <end position="866"/>
    </location>
</feature>
<dbReference type="FunFam" id="3.40.50.300:FF:000479">
    <property type="entry name" value="Multidrug resistance protein 1A"/>
    <property type="match status" value="1"/>
</dbReference>
<comment type="subcellular location">
    <subcellularLocation>
        <location evidence="1">Membrane</location>
        <topology evidence="1">Multi-pass membrane protein</topology>
    </subcellularLocation>
</comment>
<dbReference type="PROSITE" id="PS50929">
    <property type="entry name" value="ABC_TM1F"/>
    <property type="match status" value="2"/>
</dbReference>
<reference evidence="18" key="1">
    <citation type="journal article" date="2013" name="Genetics">
        <title>The draft genome and transcriptome of Panagrellus redivivus are shaped by the harsh demands of a free-living lifestyle.</title>
        <authorList>
            <person name="Srinivasan J."/>
            <person name="Dillman A.R."/>
            <person name="Macchietto M.G."/>
            <person name="Heikkinen L."/>
            <person name="Lakso M."/>
            <person name="Fracchia K.M."/>
            <person name="Antoshechkin I."/>
            <person name="Mortazavi A."/>
            <person name="Wong G."/>
            <person name="Sternberg P.W."/>
        </authorList>
    </citation>
    <scope>NUCLEOTIDE SEQUENCE [LARGE SCALE GENOMIC DNA]</scope>
    <source>
        <strain evidence="18">MT8872</strain>
    </source>
</reference>
<feature type="transmembrane region" description="Helical" evidence="15">
    <location>
        <begin position="93"/>
        <end position="126"/>
    </location>
</feature>
<dbReference type="GO" id="GO:0005743">
    <property type="term" value="C:mitochondrial inner membrane"/>
    <property type="evidence" value="ECO:0007669"/>
    <property type="project" value="TreeGrafter"/>
</dbReference>
<dbReference type="SUPFAM" id="SSF90123">
    <property type="entry name" value="ABC transporter transmembrane region"/>
    <property type="match status" value="2"/>
</dbReference>
<dbReference type="InterPro" id="IPR011527">
    <property type="entry name" value="ABC1_TM_dom"/>
</dbReference>
<feature type="transmembrane region" description="Helical" evidence="15">
    <location>
        <begin position="279"/>
        <end position="305"/>
    </location>
</feature>
<evidence type="ECO:0000256" key="10">
    <source>
        <dbReference type="ARBA" id="ARBA00022989"/>
    </source>
</evidence>
<dbReference type="InterPro" id="IPR003593">
    <property type="entry name" value="AAA+_ATPase"/>
</dbReference>
<evidence type="ECO:0000256" key="14">
    <source>
        <dbReference type="SAM" id="MobiDB-lite"/>
    </source>
</evidence>
<evidence type="ECO:0000256" key="13">
    <source>
        <dbReference type="ARBA" id="ARBA00034018"/>
    </source>
</evidence>
<dbReference type="AlphaFoldDB" id="A0A7E4WBD5"/>
<reference evidence="19" key="2">
    <citation type="submission" date="2020-10" db="UniProtKB">
        <authorList>
            <consortium name="WormBaseParasite"/>
        </authorList>
    </citation>
    <scope>IDENTIFICATION</scope>
</reference>
<dbReference type="GO" id="GO:0008559">
    <property type="term" value="F:ABC-type xenobiotic transporter activity"/>
    <property type="evidence" value="ECO:0007669"/>
    <property type="project" value="UniProtKB-EC"/>
</dbReference>
<dbReference type="InterPro" id="IPR036640">
    <property type="entry name" value="ABC1_TM_sf"/>
</dbReference>
<evidence type="ECO:0000256" key="4">
    <source>
        <dbReference type="ARBA" id="ARBA00022448"/>
    </source>
</evidence>
<dbReference type="GO" id="GO:0090374">
    <property type="term" value="P:oligopeptide export from mitochondrion"/>
    <property type="evidence" value="ECO:0007669"/>
    <property type="project" value="TreeGrafter"/>
</dbReference>
<dbReference type="Pfam" id="PF00664">
    <property type="entry name" value="ABC_membrane"/>
    <property type="match status" value="2"/>
</dbReference>
<dbReference type="Gene3D" id="3.40.50.300">
    <property type="entry name" value="P-loop containing nucleotide triphosphate hydrolases"/>
    <property type="match status" value="2"/>
</dbReference>
<keyword evidence="4" id="KW-0813">Transport</keyword>
<evidence type="ECO:0000256" key="11">
    <source>
        <dbReference type="ARBA" id="ARBA00023136"/>
    </source>
</evidence>
<feature type="domain" description="ABC transporter" evidence="16">
    <location>
        <begin position="1021"/>
        <end position="1257"/>
    </location>
</feature>
<dbReference type="CDD" id="cd18577">
    <property type="entry name" value="ABC_6TM_Pgp_ABCB1_D1_like"/>
    <property type="match status" value="1"/>
</dbReference>
<keyword evidence="5 15" id="KW-0812">Transmembrane</keyword>
<evidence type="ECO:0000256" key="12">
    <source>
        <dbReference type="ARBA" id="ARBA00023180"/>
    </source>
</evidence>
<protein>
    <recommendedName>
        <fullName evidence="3">ABC-type xenobiotic transporter</fullName>
        <ecNumber evidence="3">7.6.2.2</ecNumber>
    </recommendedName>
</protein>
<keyword evidence="7" id="KW-0547">Nucleotide-binding</keyword>
<dbReference type="PROSITE" id="PS50893">
    <property type="entry name" value="ABC_TRANSPORTER_2"/>
    <property type="match status" value="2"/>
</dbReference>
<organism evidence="18 19">
    <name type="scientific">Panagrellus redivivus</name>
    <name type="common">Microworm</name>
    <dbReference type="NCBI Taxonomy" id="6233"/>
    <lineage>
        <taxon>Eukaryota</taxon>
        <taxon>Metazoa</taxon>
        <taxon>Ecdysozoa</taxon>
        <taxon>Nematoda</taxon>
        <taxon>Chromadorea</taxon>
        <taxon>Rhabditida</taxon>
        <taxon>Tylenchina</taxon>
        <taxon>Panagrolaimomorpha</taxon>
        <taxon>Panagrolaimoidea</taxon>
        <taxon>Panagrolaimidae</taxon>
        <taxon>Panagrellus</taxon>
    </lineage>
</organism>
<evidence type="ECO:0000256" key="6">
    <source>
        <dbReference type="ARBA" id="ARBA00022737"/>
    </source>
</evidence>
<evidence type="ECO:0000313" key="18">
    <source>
        <dbReference type="Proteomes" id="UP000492821"/>
    </source>
</evidence>
<evidence type="ECO:0000256" key="1">
    <source>
        <dbReference type="ARBA" id="ARBA00004141"/>
    </source>
</evidence>
<evidence type="ECO:0000256" key="3">
    <source>
        <dbReference type="ARBA" id="ARBA00012191"/>
    </source>
</evidence>
<keyword evidence="12" id="KW-0325">Glycoprotein</keyword>
<evidence type="ECO:0000256" key="9">
    <source>
        <dbReference type="ARBA" id="ARBA00022967"/>
    </source>
</evidence>
<dbReference type="GO" id="GO:0016887">
    <property type="term" value="F:ATP hydrolysis activity"/>
    <property type="evidence" value="ECO:0007669"/>
    <property type="project" value="InterPro"/>
</dbReference>
<dbReference type="PANTHER" id="PTHR43394:SF27">
    <property type="entry name" value="ATP-DEPENDENT TRANSLOCASE ABCB1-LIKE"/>
    <property type="match status" value="1"/>
</dbReference>
<feature type="transmembrane region" description="Helical" evidence="15">
    <location>
        <begin position="202"/>
        <end position="223"/>
    </location>
</feature>
<proteinExistence type="inferred from homology"/>